<organism evidence="1 2">
    <name type="scientific">Cochliobolus sativus</name>
    <name type="common">Common root rot and spot blotch fungus</name>
    <name type="synonym">Bipolaris sorokiniana</name>
    <dbReference type="NCBI Taxonomy" id="45130"/>
    <lineage>
        <taxon>Eukaryota</taxon>
        <taxon>Fungi</taxon>
        <taxon>Dikarya</taxon>
        <taxon>Ascomycota</taxon>
        <taxon>Pezizomycotina</taxon>
        <taxon>Dothideomycetes</taxon>
        <taxon>Pleosporomycetidae</taxon>
        <taxon>Pleosporales</taxon>
        <taxon>Pleosporineae</taxon>
        <taxon>Pleosporaceae</taxon>
        <taxon>Bipolaris</taxon>
    </lineage>
</organism>
<evidence type="ECO:0000313" key="1">
    <source>
        <dbReference type="EMBL" id="KAF5846559.1"/>
    </source>
</evidence>
<protein>
    <submittedName>
        <fullName evidence="1">Uncharacterized protein</fullName>
    </submittedName>
</protein>
<dbReference type="AlphaFoldDB" id="A0A8H5ZE38"/>
<dbReference type="Proteomes" id="UP000624244">
    <property type="component" value="Unassembled WGS sequence"/>
</dbReference>
<gene>
    <name evidence="1" type="ORF">GGP41_004587</name>
</gene>
<name>A0A8H5ZE38_COCSA</name>
<proteinExistence type="predicted"/>
<comment type="caution">
    <text evidence="1">The sequence shown here is derived from an EMBL/GenBank/DDBJ whole genome shotgun (WGS) entry which is preliminary data.</text>
</comment>
<sequence>MLNIKYTSLKRKGKELIMQHRKSQIDAPRFVDMPLVQHSSTLLSFYWLERRSKRLTIAPVYSCNPNGHLGCKSIHHTSCYCVRVGDGSSVVGSYPCGGSNHYPRNTMFSRHCKAHAPNGQSSSIVFKDIFQMPTFPMVPIQQSKTRASDKRRICKGTRLAKDLAPRYTFVSESRSNEVGPKLIRVSCNV</sequence>
<dbReference type="EMBL" id="WNKQ01000015">
    <property type="protein sequence ID" value="KAF5846559.1"/>
    <property type="molecule type" value="Genomic_DNA"/>
</dbReference>
<reference evidence="1" key="1">
    <citation type="submission" date="2019-11" db="EMBL/GenBank/DDBJ databases">
        <title>Bipolaris sorokiniana Genome sequencing.</title>
        <authorList>
            <person name="Wang H."/>
        </authorList>
    </citation>
    <scope>NUCLEOTIDE SEQUENCE</scope>
</reference>
<accession>A0A8H5ZE38</accession>
<evidence type="ECO:0000313" key="2">
    <source>
        <dbReference type="Proteomes" id="UP000624244"/>
    </source>
</evidence>